<keyword evidence="5" id="KW-0158">Chromosome</keyword>
<organism evidence="13 14">
    <name type="scientific">Pseudocohnilembus persalinus</name>
    <name type="common">Ciliate</name>
    <dbReference type="NCBI Taxonomy" id="266149"/>
    <lineage>
        <taxon>Eukaryota</taxon>
        <taxon>Sar</taxon>
        <taxon>Alveolata</taxon>
        <taxon>Ciliophora</taxon>
        <taxon>Intramacronucleata</taxon>
        <taxon>Oligohymenophorea</taxon>
        <taxon>Scuticociliatia</taxon>
        <taxon>Philasterida</taxon>
        <taxon>Pseudocohnilembidae</taxon>
        <taxon>Pseudocohnilembus</taxon>
    </lineage>
</organism>
<evidence type="ECO:0000256" key="11">
    <source>
        <dbReference type="SAM" id="Coils"/>
    </source>
</evidence>
<proteinExistence type="inferred from homology"/>
<feature type="compositionally biased region" description="Basic and acidic residues" evidence="12">
    <location>
        <begin position="405"/>
        <end position="417"/>
    </location>
</feature>
<evidence type="ECO:0000256" key="12">
    <source>
        <dbReference type="SAM" id="MobiDB-lite"/>
    </source>
</evidence>
<keyword evidence="7" id="KW-0132">Cell division</keyword>
<dbReference type="AlphaFoldDB" id="A0A0V0Q853"/>
<evidence type="ECO:0000256" key="6">
    <source>
        <dbReference type="ARBA" id="ARBA00022490"/>
    </source>
</evidence>
<feature type="compositionally biased region" description="Acidic residues" evidence="12">
    <location>
        <begin position="757"/>
        <end position="769"/>
    </location>
</feature>
<feature type="compositionally biased region" description="Acidic residues" evidence="12">
    <location>
        <begin position="418"/>
        <end position="443"/>
    </location>
</feature>
<keyword evidence="10" id="KW-0131">Cell cycle</keyword>
<evidence type="ECO:0000256" key="1">
    <source>
        <dbReference type="ARBA" id="ARBA00004286"/>
    </source>
</evidence>
<evidence type="ECO:0000256" key="10">
    <source>
        <dbReference type="ARBA" id="ARBA00023306"/>
    </source>
</evidence>
<keyword evidence="8" id="KW-0498">Mitosis</keyword>
<dbReference type="GO" id="GO:0000796">
    <property type="term" value="C:condensin complex"/>
    <property type="evidence" value="ECO:0007669"/>
    <property type="project" value="InterPro"/>
</dbReference>
<comment type="caution">
    <text evidence="13">The sequence shown here is derived from an EMBL/GenBank/DDBJ whole genome shotgun (WGS) entry which is preliminary data.</text>
</comment>
<feature type="region of interest" description="Disordered" evidence="12">
    <location>
        <begin position="405"/>
        <end position="447"/>
    </location>
</feature>
<evidence type="ECO:0000256" key="9">
    <source>
        <dbReference type="ARBA" id="ARBA00023067"/>
    </source>
</evidence>
<evidence type="ECO:0000313" key="13">
    <source>
        <dbReference type="EMBL" id="KRW98357.1"/>
    </source>
</evidence>
<reference evidence="13 14" key="1">
    <citation type="journal article" date="2015" name="Sci. Rep.">
        <title>Genome of the facultative scuticociliatosis pathogen Pseudocohnilembus persalinus provides insight into its virulence through horizontal gene transfer.</title>
        <authorList>
            <person name="Xiong J."/>
            <person name="Wang G."/>
            <person name="Cheng J."/>
            <person name="Tian M."/>
            <person name="Pan X."/>
            <person name="Warren A."/>
            <person name="Jiang C."/>
            <person name="Yuan D."/>
            <person name="Miao W."/>
        </authorList>
    </citation>
    <scope>NUCLEOTIDE SEQUENCE [LARGE SCALE GENOMIC DNA]</scope>
    <source>
        <strain evidence="13">36N120E</strain>
    </source>
</reference>
<accession>A0A0V0Q853</accession>
<comment type="similarity">
    <text evidence="3">Belongs to the CND2 (condensin subunit 2) family.</text>
</comment>
<dbReference type="Pfam" id="PF05786">
    <property type="entry name" value="Cnd2"/>
    <property type="match status" value="2"/>
</dbReference>
<feature type="compositionally biased region" description="Low complexity" evidence="12">
    <location>
        <begin position="37"/>
        <end position="56"/>
    </location>
</feature>
<evidence type="ECO:0000256" key="8">
    <source>
        <dbReference type="ARBA" id="ARBA00022776"/>
    </source>
</evidence>
<gene>
    <name evidence="13" type="ORF">PPERSA_03529</name>
</gene>
<dbReference type="EMBL" id="LDAU01000253">
    <property type="protein sequence ID" value="KRW98357.1"/>
    <property type="molecule type" value="Genomic_DNA"/>
</dbReference>
<evidence type="ECO:0000256" key="3">
    <source>
        <dbReference type="ARBA" id="ARBA00009471"/>
    </source>
</evidence>
<dbReference type="PANTHER" id="PTHR13108">
    <property type="entry name" value="CONDENSIN COMPLEX SUBUNIT 2"/>
    <property type="match status" value="1"/>
</dbReference>
<evidence type="ECO:0000256" key="5">
    <source>
        <dbReference type="ARBA" id="ARBA00022454"/>
    </source>
</evidence>
<keyword evidence="11" id="KW-0175">Coiled coil</keyword>
<dbReference type="GO" id="GO:0003682">
    <property type="term" value="F:chromatin binding"/>
    <property type="evidence" value="ECO:0007669"/>
    <property type="project" value="TreeGrafter"/>
</dbReference>
<keyword evidence="14" id="KW-1185">Reference proteome</keyword>
<feature type="region of interest" description="Disordered" evidence="12">
    <location>
        <begin position="1"/>
        <end position="61"/>
    </location>
</feature>
<evidence type="ECO:0000256" key="4">
    <source>
        <dbReference type="ARBA" id="ARBA00016065"/>
    </source>
</evidence>
<feature type="compositionally biased region" description="Basic and acidic residues" evidence="12">
    <location>
        <begin position="10"/>
        <end position="33"/>
    </location>
</feature>
<feature type="region of interest" description="Disordered" evidence="12">
    <location>
        <begin position="478"/>
        <end position="507"/>
    </location>
</feature>
<dbReference type="Proteomes" id="UP000054937">
    <property type="component" value="Unassembled WGS sequence"/>
</dbReference>
<dbReference type="InterPro" id="IPR022816">
    <property type="entry name" value="Condensin_barren_su2"/>
</dbReference>
<sequence length="794" mass="94225">MSSKNRNLKRQLEKKRIEEEEDDLLKTDKERELIGINKNNQVNKGRNNNNNQQLNQENDDNEDLDLIEGEEGEQNEEEFNKLVNVHKLIQKNKITKQNAFDIDIGDVQLYKYSWVNSSNFLKNLSEIHGLKIDNIHQDSYKLLGLINRTDNNGDEEQNENDDPNQKKQQKRFQDISVEELLKKTNKYKNIINIGDKTLEQRPENLNVIKYDLEFDLDPLLKQTLSKFDDSSNKGLFLTNSYMDKNIIISLESELQEQNDIIQQEEEQKENLKITETQNEQEEVKESIYMKFMPKENPKEIFAQPQLCPKLMDYKENIEKLANAFKIDFQITDSDYQKLRLGQNQLPKDQQEQENNDQIENMQQENFNYGDLMGQLDEIMDNPYQDDEQQDPNNPLDLQYEDLKQQEEENQIEENKEQIDEEEQDEQDEEGEENEDLDQEEMEQNDQQKQLDMIEIEQRLKNIGKGKLDKKLKDKMRAYELNDEKKQRRKRNVLQKLEQQQQKHEKKKENEFIINFENLDDEDKEICFGLHNKKVPKIDLKKININEKIVHLKLDTFHNIINEQLFTQLYLSQLPKELALQQQNEQNQISNLEDIEMNELLEEQFNSSDEEVDFFAQNNQNNEKSQVKIRDLKKNVWMDIKKRFDIIHKKAVSKKESKKIIPEDVHFSTILEDIPNIMGPISKKISLQSSFITILHLCNENLLKLEMNEDGSDFQIIDDDNERYKKGKNTKIEQEGKNGNLQNNNKNDNNDNNKNNDNDNESIEIEDFENEGNVQNGEQNEQLSQQQQQEQIEVE</sequence>
<dbReference type="OrthoDB" id="362021at2759"/>
<dbReference type="PANTHER" id="PTHR13108:SF9">
    <property type="entry name" value="CONDENSIN COMPLEX SUBUNIT 2"/>
    <property type="match status" value="1"/>
</dbReference>
<feature type="compositionally biased region" description="Acidic residues" evidence="12">
    <location>
        <begin position="152"/>
        <end position="162"/>
    </location>
</feature>
<feature type="region of interest" description="Disordered" evidence="12">
    <location>
        <begin position="148"/>
        <end position="171"/>
    </location>
</feature>
<dbReference type="GO" id="GO:0005737">
    <property type="term" value="C:cytoplasm"/>
    <property type="evidence" value="ECO:0007669"/>
    <property type="project" value="UniProtKB-SubCell"/>
</dbReference>
<feature type="compositionally biased region" description="Low complexity" evidence="12">
    <location>
        <begin position="770"/>
        <end position="794"/>
    </location>
</feature>
<protein>
    <recommendedName>
        <fullName evidence="4">Condensin complex subunit 2</fullName>
    </recommendedName>
</protein>
<feature type="coiled-coil region" evidence="11">
    <location>
        <begin position="247"/>
        <end position="284"/>
    </location>
</feature>
<evidence type="ECO:0000256" key="2">
    <source>
        <dbReference type="ARBA" id="ARBA00004496"/>
    </source>
</evidence>
<dbReference type="GO" id="GO:0007076">
    <property type="term" value="P:mitotic chromosome condensation"/>
    <property type="evidence" value="ECO:0007669"/>
    <property type="project" value="InterPro"/>
</dbReference>
<feature type="region of interest" description="Disordered" evidence="12">
    <location>
        <begin position="728"/>
        <end position="794"/>
    </location>
</feature>
<keyword evidence="9" id="KW-0226">DNA condensation</keyword>
<dbReference type="OMA" id="TEFRENM"/>
<name>A0A0V0Q853_PSEPJ</name>
<comment type="subcellular location">
    <subcellularLocation>
        <location evidence="1">Chromosome</location>
    </subcellularLocation>
    <subcellularLocation>
        <location evidence="2">Cytoplasm</location>
    </subcellularLocation>
</comment>
<evidence type="ECO:0000256" key="7">
    <source>
        <dbReference type="ARBA" id="ARBA00022618"/>
    </source>
</evidence>
<keyword evidence="6" id="KW-0963">Cytoplasm</keyword>
<evidence type="ECO:0000313" key="14">
    <source>
        <dbReference type="Proteomes" id="UP000054937"/>
    </source>
</evidence>
<dbReference type="InParanoid" id="A0A0V0Q853"/>
<feature type="compositionally biased region" description="Basic and acidic residues" evidence="12">
    <location>
        <begin position="747"/>
        <end position="756"/>
    </location>
</feature>
<dbReference type="GO" id="GO:0051301">
    <property type="term" value="P:cell division"/>
    <property type="evidence" value="ECO:0007669"/>
    <property type="project" value="UniProtKB-KW"/>
</dbReference>